<proteinExistence type="predicted"/>
<dbReference type="AlphaFoldDB" id="A0A1H7REY2"/>
<gene>
    <name evidence="1" type="ORF">SAMN05421740_10762</name>
</gene>
<organism evidence="1 2">
    <name type="scientific">Parapedobacter koreensis</name>
    <dbReference type="NCBI Taxonomy" id="332977"/>
    <lineage>
        <taxon>Bacteria</taxon>
        <taxon>Pseudomonadati</taxon>
        <taxon>Bacteroidota</taxon>
        <taxon>Sphingobacteriia</taxon>
        <taxon>Sphingobacteriales</taxon>
        <taxon>Sphingobacteriaceae</taxon>
        <taxon>Parapedobacter</taxon>
    </lineage>
</organism>
<evidence type="ECO:0000313" key="1">
    <source>
        <dbReference type="EMBL" id="SEL58548.1"/>
    </source>
</evidence>
<name>A0A1H7REY2_9SPHI</name>
<dbReference type="InterPro" id="IPR025935">
    <property type="entry name" value="AbiH"/>
</dbReference>
<dbReference type="Proteomes" id="UP000198916">
    <property type="component" value="Unassembled WGS sequence"/>
</dbReference>
<reference evidence="2" key="1">
    <citation type="submission" date="2016-10" db="EMBL/GenBank/DDBJ databases">
        <authorList>
            <person name="Varghese N."/>
            <person name="Submissions S."/>
        </authorList>
    </citation>
    <scope>NUCLEOTIDE SEQUENCE [LARGE SCALE GENOMIC DNA]</scope>
    <source>
        <strain evidence="2">Jip14</strain>
    </source>
</reference>
<protein>
    <submittedName>
        <fullName evidence="1">Bacteriophage abortive infection AbiH</fullName>
    </submittedName>
</protein>
<accession>A0A1H7REY2</accession>
<keyword evidence="2" id="KW-1185">Reference proteome</keyword>
<dbReference type="Pfam" id="PF14253">
    <property type="entry name" value="AbiH"/>
    <property type="match status" value="1"/>
</dbReference>
<evidence type="ECO:0000313" key="2">
    <source>
        <dbReference type="Proteomes" id="UP000198916"/>
    </source>
</evidence>
<sequence length="321" mass="37901">MVAGTLNKYRSQLYIIGNGFDLYHGIASTYRTFEKYVAKNNQALYKHLRKYFDYNFLWCQFESTLAEIDMELVKEECRKYIANLDSDDLIKRGWHAYAEEICQRLDLVTVELREAFLNWILDLKIPDCPTVKLLNLNSRGLFLNFNYTATLQKLYCIKPENINYIHKQAIDICSEIVLGHGVDPNKRFKHCNAYNEYSYYYFYELGNEEIDEYYYKTFKPTAQIIKEQEDYFSTLKNICEVFVLGHSLSFVDQPYFEKIASSICKNSFWTVSYHNFEDIAKHKSFLNKIGIADDNLSLIRLKNMKKNYLQGNPTLRSTCTL</sequence>
<dbReference type="EMBL" id="FNZR01000007">
    <property type="protein sequence ID" value="SEL58548.1"/>
    <property type="molecule type" value="Genomic_DNA"/>
</dbReference>
<dbReference type="STRING" id="332977.SAMN05421740_10762"/>